<sequence length="385" mass="44288">MEVINLTPLEEVKTTLPGIELLMNDKKKENTIKISDVDMLEKELNSLSGMDKFEPEMKLNFSEIKEPKESFPRNDPFPRSEPTEIKIEPTVRFAEPVKEKTWDGFKPFVGNPDKPVEQKETLRERFSYLRKLEDLESKGVKLTKRYSMDSSLEEMKGEYENIVAEKEKANNVKFQGKMLMACITGIEFLNSKFDPFDIKLDGWAEQFSENITDYDEIFAELHEKYRNKAKLAPELKLLFQLGGSAIMLHMTNTMFKSSMPGLDDIMRQNPELMQKFTQAAMSSVSPGLSGFMNTVQPPREFARQEPYSRPEPREVREVRTEKPRPEMKGPSDINDILNGLKPKTVQMDEGSTVSLSELNEMKDGLGMAKKGRRKRSDKMTMNLNL</sequence>
<organism evidence="2">
    <name type="scientific">viral metagenome</name>
    <dbReference type="NCBI Taxonomy" id="1070528"/>
    <lineage>
        <taxon>unclassified sequences</taxon>
        <taxon>metagenomes</taxon>
        <taxon>organismal metagenomes</taxon>
    </lineage>
</organism>
<feature type="region of interest" description="Disordered" evidence="1">
    <location>
        <begin position="302"/>
        <end position="338"/>
    </location>
</feature>
<evidence type="ECO:0000313" key="2">
    <source>
        <dbReference type="EMBL" id="QHT85457.1"/>
    </source>
</evidence>
<protein>
    <submittedName>
        <fullName evidence="2">Uncharacterized protein</fullName>
    </submittedName>
</protein>
<dbReference type="AlphaFoldDB" id="A0A6C0HZ72"/>
<evidence type="ECO:0000256" key="1">
    <source>
        <dbReference type="SAM" id="MobiDB-lite"/>
    </source>
</evidence>
<proteinExistence type="predicted"/>
<feature type="compositionally biased region" description="Basic and acidic residues" evidence="1">
    <location>
        <begin position="302"/>
        <end position="329"/>
    </location>
</feature>
<dbReference type="InterPro" id="IPR043910">
    <property type="entry name" value="DUF5767"/>
</dbReference>
<reference evidence="2" key="1">
    <citation type="journal article" date="2020" name="Nature">
        <title>Giant virus diversity and host interactions through global metagenomics.</title>
        <authorList>
            <person name="Schulz F."/>
            <person name="Roux S."/>
            <person name="Paez-Espino D."/>
            <person name="Jungbluth S."/>
            <person name="Walsh D.A."/>
            <person name="Denef V.J."/>
            <person name="McMahon K.D."/>
            <person name="Konstantinidis K.T."/>
            <person name="Eloe-Fadrosh E.A."/>
            <person name="Kyrpides N.C."/>
            <person name="Woyke T."/>
        </authorList>
    </citation>
    <scope>NUCLEOTIDE SEQUENCE</scope>
    <source>
        <strain evidence="2">GVMAG-M-3300023184-17</strain>
    </source>
</reference>
<accession>A0A6C0HZ72</accession>
<dbReference type="Pfam" id="PF19071">
    <property type="entry name" value="DUF5767"/>
    <property type="match status" value="1"/>
</dbReference>
<name>A0A6C0HZ72_9ZZZZ</name>
<dbReference type="EMBL" id="MN740041">
    <property type="protein sequence ID" value="QHT85457.1"/>
    <property type="molecule type" value="Genomic_DNA"/>
</dbReference>